<comment type="caution">
    <text evidence="2">The sequence shown here is derived from an EMBL/GenBank/DDBJ whole genome shotgun (WGS) entry which is preliminary data.</text>
</comment>
<evidence type="ECO:0000256" key="1">
    <source>
        <dbReference type="SAM" id="MobiDB-lite"/>
    </source>
</evidence>
<feature type="compositionally biased region" description="Polar residues" evidence="1">
    <location>
        <begin position="66"/>
        <end position="80"/>
    </location>
</feature>
<dbReference type="Pfam" id="PF13267">
    <property type="entry name" value="DUF4058"/>
    <property type="match status" value="1"/>
</dbReference>
<dbReference type="AlphaFoldDB" id="W4M3D4"/>
<evidence type="ECO:0008006" key="4">
    <source>
        <dbReference type="Google" id="ProtNLM"/>
    </source>
</evidence>
<evidence type="ECO:0000313" key="2">
    <source>
        <dbReference type="EMBL" id="ETX04157.1"/>
    </source>
</evidence>
<reference evidence="2 3" key="1">
    <citation type="journal article" date="2014" name="Nature">
        <title>An environmental bacterial taxon with a large and distinct metabolic repertoire.</title>
        <authorList>
            <person name="Wilson M.C."/>
            <person name="Mori T."/>
            <person name="Ruckert C."/>
            <person name="Uria A.R."/>
            <person name="Helf M.J."/>
            <person name="Takada K."/>
            <person name="Gernert C."/>
            <person name="Steffens U.A."/>
            <person name="Heycke N."/>
            <person name="Schmitt S."/>
            <person name="Rinke C."/>
            <person name="Helfrich E.J."/>
            <person name="Brachmann A.O."/>
            <person name="Gurgui C."/>
            <person name="Wakimoto T."/>
            <person name="Kracht M."/>
            <person name="Crusemann M."/>
            <person name="Hentschel U."/>
            <person name="Abe I."/>
            <person name="Matsunaga S."/>
            <person name="Kalinowski J."/>
            <person name="Takeyama H."/>
            <person name="Piel J."/>
        </authorList>
    </citation>
    <scope>NUCLEOTIDE SEQUENCE [LARGE SCALE GENOMIC DNA]</scope>
    <source>
        <strain evidence="3">TSY2</strain>
    </source>
</reference>
<sequence>MPLHHWPNARVPWRSFHNHWIVRLVEYLNADVLPSGFQARPTELIIGIEPDLLRLQDSDQPETDRQISSQSTLGEATTTAVLPPPAERPMVGIYSAYDTNRIVAVIELVSPGNKDGPEAVKHFVEKALFLLQEGVHVMVIDVIRLPRQAMRRPILKRLGLNDEGDSHQIWVSSYCSLPDSEPQPHLKVREWAHTVDVNASLPDLPLFLRTDQQWVMVDLESTYQATLQAGRYDPA</sequence>
<keyword evidence="3" id="KW-1185">Reference proteome</keyword>
<evidence type="ECO:0000313" key="3">
    <source>
        <dbReference type="Proteomes" id="UP000019140"/>
    </source>
</evidence>
<name>W4M3D4_9BACT</name>
<accession>W4M3D4</accession>
<dbReference type="EMBL" id="AZHX01001289">
    <property type="protein sequence ID" value="ETX04157.1"/>
    <property type="molecule type" value="Genomic_DNA"/>
</dbReference>
<organism evidence="2 3">
    <name type="scientific">Candidatus Entotheonella gemina</name>
    <dbReference type="NCBI Taxonomy" id="1429439"/>
    <lineage>
        <taxon>Bacteria</taxon>
        <taxon>Pseudomonadati</taxon>
        <taxon>Nitrospinota/Tectimicrobiota group</taxon>
        <taxon>Candidatus Tectimicrobiota</taxon>
        <taxon>Candidatus Entotheonellia</taxon>
        <taxon>Candidatus Entotheonellales</taxon>
        <taxon>Candidatus Entotheonellaceae</taxon>
        <taxon>Candidatus Entotheonella</taxon>
    </lineage>
</organism>
<protein>
    <recommendedName>
        <fullName evidence="4">DUF4058 domain-containing protein</fullName>
    </recommendedName>
</protein>
<dbReference type="HOGENOM" id="CLU_1097145_0_0_7"/>
<dbReference type="InterPro" id="IPR025132">
    <property type="entry name" value="DUF4058"/>
</dbReference>
<proteinExistence type="predicted"/>
<dbReference type="Proteomes" id="UP000019140">
    <property type="component" value="Unassembled WGS sequence"/>
</dbReference>
<gene>
    <name evidence="2" type="ORF">ETSY2_30415</name>
</gene>
<feature type="region of interest" description="Disordered" evidence="1">
    <location>
        <begin position="57"/>
        <end position="84"/>
    </location>
</feature>